<comment type="caution">
    <text evidence="1">The sequence shown here is derived from an EMBL/GenBank/DDBJ whole genome shotgun (WGS) entry which is preliminary data.</text>
</comment>
<dbReference type="Proteomes" id="UP000789342">
    <property type="component" value="Unassembled WGS sequence"/>
</dbReference>
<reference evidence="1" key="1">
    <citation type="submission" date="2021-06" db="EMBL/GenBank/DDBJ databases">
        <authorList>
            <person name="Kallberg Y."/>
            <person name="Tangrot J."/>
            <person name="Rosling A."/>
        </authorList>
    </citation>
    <scope>NUCLEOTIDE SEQUENCE</scope>
    <source>
        <strain evidence="1">CL551</strain>
    </source>
</reference>
<protein>
    <submittedName>
        <fullName evidence="1">2771_t:CDS:1</fullName>
    </submittedName>
</protein>
<feature type="non-terminal residue" evidence="1">
    <location>
        <position position="47"/>
    </location>
</feature>
<feature type="non-terminal residue" evidence="1">
    <location>
        <position position="1"/>
    </location>
</feature>
<name>A0A9N9IN75_9GLOM</name>
<dbReference type="AlphaFoldDB" id="A0A9N9IN75"/>
<evidence type="ECO:0000313" key="1">
    <source>
        <dbReference type="EMBL" id="CAG8744389.1"/>
    </source>
</evidence>
<evidence type="ECO:0000313" key="2">
    <source>
        <dbReference type="Proteomes" id="UP000789342"/>
    </source>
</evidence>
<gene>
    <name evidence="1" type="ORF">AMORRO_LOCUS14934</name>
</gene>
<dbReference type="OrthoDB" id="2448202at2759"/>
<dbReference type="EMBL" id="CAJVPV010032184">
    <property type="protein sequence ID" value="CAG8744389.1"/>
    <property type="molecule type" value="Genomic_DNA"/>
</dbReference>
<organism evidence="1 2">
    <name type="scientific">Acaulospora morrowiae</name>
    <dbReference type="NCBI Taxonomy" id="94023"/>
    <lineage>
        <taxon>Eukaryota</taxon>
        <taxon>Fungi</taxon>
        <taxon>Fungi incertae sedis</taxon>
        <taxon>Mucoromycota</taxon>
        <taxon>Glomeromycotina</taxon>
        <taxon>Glomeromycetes</taxon>
        <taxon>Diversisporales</taxon>
        <taxon>Acaulosporaceae</taxon>
        <taxon>Acaulospora</taxon>
    </lineage>
</organism>
<keyword evidence="2" id="KW-1185">Reference proteome</keyword>
<accession>A0A9N9IN75</accession>
<proteinExistence type="predicted"/>
<sequence>NQNLQEWYPTSEEQRKISQLIILLEPMEKETQFLCATNYPTLALIRR</sequence>